<protein>
    <submittedName>
        <fullName evidence="3">DUF58 domain-containing protein</fullName>
    </submittedName>
</protein>
<gene>
    <name evidence="3" type="ORF">GL300_13155</name>
</gene>
<proteinExistence type="predicted"/>
<feature type="region of interest" description="Disordered" evidence="1">
    <location>
        <begin position="1"/>
        <end position="24"/>
    </location>
</feature>
<dbReference type="InterPro" id="IPR036465">
    <property type="entry name" value="vWFA_dom_sf"/>
</dbReference>
<dbReference type="AlphaFoldDB" id="A0A844HP84"/>
<feature type="domain" description="DUF58" evidence="2">
    <location>
        <begin position="72"/>
        <end position="280"/>
    </location>
</feature>
<name>A0A844HP84_9RHOB</name>
<evidence type="ECO:0000313" key="4">
    <source>
        <dbReference type="Proteomes" id="UP000449846"/>
    </source>
</evidence>
<dbReference type="EMBL" id="WMIG01000006">
    <property type="protein sequence ID" value="MTH60157.1"/>
    <property type="molecule type" value="Genomic_DNA"/>
</dbReference>
<dbReference type="InterPro" id="IPR002881">
    <property type="entry name" value="DUF58"/>
</dbReference>
<dbReference type="SUPFAM" id="SSF53300">
    <property type="entry name" value="vWA-like"/>
    <property type="match status" value="1"/>
</dbReference>
<accession>A0A844HP84</accession>
<sequence length="328" mass="36378">MKDQAARIRTGTIEPHPPPSGLDPRISVDLDHLRRLEAQAKRISFLPRQPSGSVLNGRHASRLRGRGLNFEELRDYLPSDDIRSIDWKVTARTGTPHVRVYTEERDRPTLIVVDQRMSMFFGSQLNMKSVTAAECAALAAFRIFDQGDRVGGIVFGDRDLAEIRPARSRHALTAFLTALADANSLLHADAPTVDPIPMNRVLASVARMAPRNHLVLVFSDFDIVDDLTERLIAGISRHNDLILGLVNDPFSQELPGGHRIVVSDGTLQAEIDTGDQKTHRALSDLASGRLAQILDWQRRFGVPVLPLSADEDSVTQMRRLMGLAGTRR</sequence>
<dbReference type="RefSeq" id="WP_155040096.1">
    <property type="nucleotide sequence ID" value="NZ_JBHGCD010000007.1"/>
</dbReference>
<organism evidence="3 4">
    <name type="scientific">Paracoccus litorisediminis</name>
    <dbReference type="NCBI Taxonomy" id="2006130"/>
    <lineage>
        <taxon>Bacteria</taxon>
        <taxon>Pseudomonadati</taxon>
        <taxon>Pseudomonadota</taxon>
        <taxon>Alphaproteobacteria</taxon>
        <taxon>Rhodobacterales</taxon>
        <taxon>Paracoccaceae</taxon>
        <taxon>Paracoccus</taxon>
    </lineage>
</organism>
<keyword evidence="4" id="KW-1185">Reference proteome</keyword>
<evidence type="ECO:0000313" key="3">
    <source>
        <dbReference type="EMBL" id="MTH60157.1"/>
    </source>
</evidence>
<dbReference type="PANTHER" id="PTHR33608">
    <property type="entry name" value="BLL2464 PROTEIN"/>
    <property type="match status" value="1"/>
</dbReference>
<evidence type="ECO:0000259" key="2">
    <source>
        <dbReference type="Pfam" id="PF01882"/>
    </source>
</evidence>
<reference evidence="3 4" key="1">
    <citation type="submission" date="2019-11" db="EMBL/GenBank/DDBJ databases">
        <authorList>
            <person name="Dong K."/>
        </authorList>
    </citation>
    <scope>NUCLEOTIDE SEQUENCE [LARGE SCALE GENOMIC DNA]</scope>
    <source>
        <strain evidence="3 4">NBRC 112902</strain>
    </source>
</reference>
<dbReference type="OrthoDB" id="9776116at2"/>
<dbReference type="Proteomes" id="UP000449846">
    <property type="component" value="Unassembled WGS sequence"/>
</dbReference>
<dbReference type="Pfam" id="PF01882">
    <property type="entry name" value="DUF58"/>
    <property type="match status" value="1"/>
</dbReference>
<comment type="caution">
    <text evidence="3">The sequence shown here is derived from an EMBL/GenBank/DDBJ whole genome shotgun (WGS) entry which is preliminary data.</text>
</comment>
<evidence type="ECO:0000256" key="1">
    <source>
        <dbReference type="SAM" id="MobiDB-lite"/>
    </source>
</evidence>
<dbReference type="PANTHER" id="PTHR33608:SF12">
    <property type="entry name" value="DUF58 DOMAIN-CONTAINING PROTEIN"/>
    <property type="match status" value="1"/>
</dbReference>